<evidence type="ECO:0000313" key="6">
    <source>
        <dbReference type="Proteomes" id="UP001057375"/>
    </source>
</evidence>
<dbReference type="EMBL" id="BQXS01012725">
    <property type="protein sequence ID" value="GKT27257.1"/>
    <property type="molecule type" value="Genomic_DNA"/>
</dbReference>
<evidence type="ECO:0000313" key="5">
    <source>
        <dbReference type="EMBL" id="GKT27257.1"/>
    </source>
</evidence>
<sequence length="616" mass="71546">MEGTDLFFDEQQKIRILDPTIASEIQKLKQLTSSFILKSRDFVSVSSTIISSMKQIAHATEVERLKAIGLKLQLEKERSESSERILELKERIKNRREQLSKLETEEKSLTNLVQHQSEEIQHDQTVSIRLEGCFEFCLSQFWMGDKKDQEKDVDKIDEAMKILTTQGADDEDWDIDVSKLPEYCGDWQTHPLFSSETTDDIKELLAESTPGEQAETFKDQGNHVIKLAVRMMKEITDLTEDDKQRKFNQLYCGDWQTHPLFSSETTDDIKELLAESTPGEQAETFKDQGNHVIKLAVRMMKEITDLTEDDKQRKFNQLVENAIVYYVKAIKLENPDKIQMSSYFSNIAYAHILVNNYKYAVKDCTLALKYNPHNKKALFRAATSYFHLRNFETAISFVSIYEKLEQSEEIDVPNKKIQQLKSKIMKELSIIREKKLKLEREREERISKQRDLWTVLKKNDITIGTEISHFPVSRMPTNPSGGKGFWLNGRDIHFPLLLVYPIHGQIEIFSDLTLDVTVHSVLATILETFPPWDEEKLYSADSVYVCFMYGWCEEIDISSGNLLDRPTDLKWLSVKISLTMKQVFAHEKYICPQIPILYILPKGKRESMEFLKSKTL</sequence>
<dbReference type="Pfam" id="PF14931">
    <property type="entry name" value="IFT20"/>
    <property type="match status" value="1"/>
</dbReference>
<keyword evidence="2" id="KW-0802">TPR repeat</keyword>
<evidence type="ECO:0000256" key="2">
    <source>
        <dbReference type="ARBA" id="ARBA00022803"/>
    </source>
</evidence>
<evidence type="ECO:0000256" key="3">
    <source>
        <dbReference type="SAM" id="Coils"/>
    </source>
</evidence>
<feature type="coiled-coil region" evidence="3">
    <location>
        <begin position="421"/>
        <end position="451"/>
    </location>
</feature>
<gene>
    <name evidence="5" type="ORF">ADUPG1_013716</name>
</gene>
<feature type="domain" description="Cns1/TTC4 wheel" evidence="4">
    <location>
        <begin position="491"/>
        <end position="548"/>
    </location>
</feature>
<dbReference type="PANTHER" id="PTHR46035">
    <property type="entry name" value="TETRATRICOPEPTIDE REPEAT PROTEIN 4"/>
    <property type="match status" value="1"/>
</dbReference>
<reference evidence="5" key="1">
    <citation type="submission" date="2022-03" db="EMBL/GenBank/DDBJ databases">
        <title>Draft genome sequence of Aduncisulcus paluster, a free-living microaerophilic Fornicata.</title>
        <authorList>
            <person name="Yuyama I."/>
            <person name="Kume K."/>
            <person name="Tamura T."/>
            <person name="Inagaki Y."/>
            <person name="Hashimoto T."/>
        </authorList>
    </citation>
    <scope>NUCLEOTIDE SEQUENCE</scope>
    <source>
        <strain evidence="5">NY0171</strain>
    </source>
</reference>
<dbReference type="CDD" id="cd21377">
    <property type="entry name" value="CTWD_Cns1-like"/>
    <property type="match status" value="1"/>
</dbReference>
<proteinExistence type="predicted"/>
<keyword evidence="6" id="KW-1185">Reference proteome</keyword>
<dbReference type="Pfam" id="PF18972">
    <property type="entry name" value="Wheel"/>
    <property type="match status" value="1"/>
</dbReference>
<keyword evidence="3" id="KW-0175">Coiled coil</keyword>
<comment type="caution">
    <text evidence="5">The sequence shown here is derived from an EMBL/GenBank/DDBJ whole genome shotgun (WGS) entry which is preliminary data.</text>
</comment>
<dbReference type="InterPro" id="IPR028172">
    <property type="entry name" value="FT20"/>
</dbReference>
<dbReference type="SUPFAM" id="SSF48452">
    <property type="entry name" value="TPR-like"/>
    <property type="match status" value="1"/>
</dbReference>
<dbReference type="Gene3D" id="1.25.40.10">
    <property type="entry name" value="Tetratricopeptide repeat domain"/>
    <property type="match status" value="1"/>
</dbReference>
<evidence type="ECO:0000259" key="4">
    <source>
        <dbReference type="Pfam" id="PF18972"/>
    </source>
</evidence>
<name>A0ABQ5K753_9EUKA</name>
<organism evidence="5 6">
    <name type="scientific">Aduncisulcus paluster</name>
    <dbReference type="NCBI Taxonomy" id="2918883"/>
    <lineage>
        <taxon>Eukaryota</taxon>
        <taxon>Metamonada</taxon>
        <taxon>Carpediemonas-like organisms</taxon>
        <taxon>Aduncisulcus</taxon>
    </lineage>
</organism>
<dbReference type="InterPro" id="IPR044059">
    <property type="entry name" value="Csn1/TTC4_wheel"/>
</dbReference>
<dbReference type="Proteomes" id="UP001057375">
    <property type="component" value="Unassembled WGS sequence"/>
</dbReference>
<dbReference type="PANTHER" id="PTHR46035:SF1">
    <property type="entry name" value="TETRATRICOPEPTIDE REPEAT PROTEIN 4"/>
    <property type="match status" value="1"/>
</dbReference>
<dbReference type="InterPro" id="IPR011990">
    <property type="entry name" value="TPR-like_helical_dom_sf"/>
</dbReference>
<feature type="coiled-coil region" evidence="3">
    <location>
        <begin position="71"/>
        <end position="119"/>
    </location>
</feature>
<keyword evidence="1" id="KW-0677">Repeat</keyword>
<accession>A0ABQ5K753</accession>
<evidence type="ECO:0000256" key="1">
    <source>
        <dbReference type="ARBA" id="ARBA00022737"/>
    </source>
</evidence>
<protein>
    <submittedName>
        <fullName evidence="5">Intraflagellar transport protein 20 like protein</fullName>
    </submittedName>
</protein>